<name>A0AAV2A0G3_9ARAC</name>
<keyword evidence="2" id="KW-1185">Reference proteome</keyword>
<dbReference type="EMBL" id="CAXIEN010000097">
    <property type="protein sequence ID" value="CAL1276854.1"/>
    <property type="molecule type" value="Genomic_DNA"/>
</dbReference>
<comment type="caution">
    <text evidence="1">The sequence shown here is derived from an EMBL/GenBank/DDBJ whole genome shotgun (WGS) entry which is preliminary data.</text>
</comment>
<protein>
    <recommendedName>
        <fullName evidence="3">Maturase K</fullName>
    </recommendedName>
</protein>
<dbReference type="AlphaFoldDB" id="A0AAV2A0G3"/>
<feature type="non-terminal residue" evidence="1">
    <location>
        <position position="1"/>
    </location>
</feature>
<reference evidence="1 2" key="1">
    <citation type="submission" date="2024-04" db="EMBL/GenBank/DDBJ databases">
        <authorList>
            <person name="Rising A."/>
            <person name="Reimegard J."/>
            <person name="Sonavane S."/>
            <person name="Akerstrom W."/>
            <person name="Nylinder S."/>
            <person name="Hedman E."/>
            <person name="Kallberg Y."/>
        </authorList>
    </citation>
    <scope>NUCLEOTIDE SEQUENCE [LARGE SCALE GENOMIC DNA]</scope>
</reference>
<evidence type="ECO:0000313" key="2">
    <source>
        <dbReference type="Proteomes" id="UP001497382"/>
    </source>
</evidence>
<dbReference type="Proteomes" id="UP001497382">
    <property type="component" value="Unassembled WGS sequence"/>
</dbReference>
<organism evidence="1 2">
    <name type="scientific">Larinioides sclopetarius</name>
    <dbReference type="NCBI Taxonomy" id="280406"/>
    <lineage>
        <taxon>Eukaryota</taxon>
        <taxon>Metazoa</taxon>
        <taxon>Ecdysozoa</taxon>
        <taxon>Arthropoda</taxon>
        <taxon>Chelicerata</taxon>
        <taxon>Arachnida</taxon>
        <taxon>Araneae</taxon>
        <taxon>Araneomorphae</taxon>
        <taxon>Entelegynae</taxon>
        <taxon>Araneoidea</taxon>
        <taxon>Araneidae</taxon>
        <taxon>Larinioides</taxon>
    </lineage>
</organism>
<gene>
    <name evidence="1" type="ORF">LARSCL_LOCUS8879</name>
</gene>
<sequence length="55" mass="6484">NLPLPSGPADWDFYLASVYKSEYRRFRFQIIFCFLKGQISESIGIEPLLNIFILR</sequence>
<proteinExistence type="predicted"/>
<evidence type="ECO:0000313" key="1">
    <source>
        <dbReference type="EMBL" id="CAL1276854.1"/>
    </source>
</evidence>
<accession>A0AAV2A0G3</accession>
<evidence type="ECO:0008006" key="3">
    <source>
        <dbReference type="Google" id="ProtNLM"/>
    </source>
</evidence>